<dbReference type="InterPro" id="IPR029058">
    <property type="entry name" value="AB_hydrolase_fold"/>
</dbReference>
<evidence type="ECO:0000259" key="2">
    <source>
        <dbReference type="PROSITE" id="PS50837"/>
    </source>
</evidence>
<dbReference type="Gene3D" id="3.40.50.300">
    <property type="entry name" value="P-loop containing nucleotide triphosphate hydrolases"/>
    <property type="match status" value="1"/>
</dbReference>
<sequence length="1195" mass="136328">MTLLRRFRTLKTTEPSEPRDSIGEIGLTLIAKPREDTKVEAPLPASPKLILSSVVFVHGFLGHPKKTWAAPGDRTTPPTYWPREKVPQSLPQARVWAFGYDIKLSHPLRSGSQNTVYGEGKELVAILDDVRRGNEKLLPIIFVAHSLGGIVVKQALRYSEKCKEQQANQSLGLVFDTTIGILFFGTPHGGADPRDLTHRVLQSVAGIMGVKANPNTIATLLPNSAELEQLRDEFLPMARKKQWSITSFQEQRGVPFLNGRLVADKVSSCLGDRDVERTRAIDKNHTEMCKFSADDHEYGKVEQALRYTWESFTSKSAQVITVAPPGRLTPFVQTNQLERITEEQKKRFLSTLRWPEMNSRENSIESPSLDTVQWIFGENLKESDVRKSFRQWLQSADALFWIRGKAGSGKSTLMKFLVHEKRTMKHLVVWNPSVRILHFFFIEVGTSPLQRQIEGCLRSLLYQLLIADGVMLENILRSQPSLRQNASEHDWSREDLQRTLVNALRMSKTTFCLFIDGLDEIKNDSQFSAAEALLALAHTQGVKVCVSSREENSLSALSLYPSLRIQDLTYGGINAYIREKLHPSLTELHELQNGGASQKVRDMVNTLTVKSDGVFLWAVMAVENILQGIRDGDSFQILRKGTDEFAPSLDALYQQMWSRRNDNNPKQQRESAELFWLMLNSRELQWWPRWFIGNLFSTNIHLRQAFEDFIQSKRTPTKQYVQALMQEHRKWLLARSAGLIEITSRSLTQASNDSTFFKPGNYTVRFIHRSVREFLLSTPSGRAILDRDTRTSQEKWLNMLRGLKTTVMFTGVCRILPCQGFLEGSTSLPRHPRSGAFDFFTKVLPSHVIRGHISDDDELRLLNELEYATHAMSGSQELQWILLVCAATYGSWKYVSQKNGQRLENLADADKTQLLFAACANWRNVITNIMPDEESWGKATLDCSEELIHLKPFLRAVHCIRYVLSAGADANATFSTDGPERNTTPFCCMLREILHASLEIEFTHKDGTYMESPRVVELGRFYSEVGSFIDFWTEHQADLSGRVILRTGGCDKIWKRLAIVSWTFDFQIPVVWIVEYMRRRRAFWTAPWQKSTSPGADNRPCSIKCIAMGRFRMTKKKFNTTENDVGLRLGAAFEELLLRPWQNQNGWLFPGNCSDPLKKLRSLLDEVWNLNYPKQTTRYSFDTGGDFCDDILEGK</sequence>
<feature type="domain" description="NACHT" evidence="2">
    <location>
        <begin position="398"/>
        <end position="549"/>
    </location>
</feature>
<dbReference type="Pfam" id="PF24883">
    <property type="entry name" value="NPHP3_N"/>
    <property type="match status" value="1"/>
</dbReference>
<dbReference type="PROSITE" id="PS50837">
    <property type="entry name" value="NACHT"/>
    <property type="match status" value="1"/>
</dbReference>
<dbReference type="InterPro" id="IPR056884">
    <property type="entry name" value="NPHP3-like_N"/>
</dbReference>
<keyword evidence="4" id="KW-1185">Reference proteome</keyword>
<comment type="caution">
    <text evidence="3">The sequence shown here is derived from an EMBL/GenBank/DDBJ whole genome shotgun (WGS) entry which is preliminary data.</text>
</comment>
<dbReference type="SUPFAM" id="SSF52540">
    <property type="entry name" value="P-loop containing nucleoside triphosphate hydrolases"/>
    <property type="match status" value="1"/>
</dbReference>
<dbReference type="EMBL" id="JAFIMR010000028">
    <property type="protein sequence ID" value="KAI1861860.1"/>
    <property type="molecule type" value="Genomic_DNA"/>
</dbReference>
<dbReference type="Pfam" id="PF25053">
    <property type="entry name" value="DUF7791"/>
    <property type="match status" value="1"/>
</dbReference>
<evidence type="ECO:0000256" key="1">
    <source>
        <dbReference type="ARBA" id="ARBA00022737"/>
    </source>
</evidence>
<evidence type="ECO:0000313" key="3">
    <source>
        <dbReference type="EMBL" id="KAI1861860.1"/>
    </source>
</evidence>
<accession>A0A9Q0AJC0</accession>
<dbReference type="Gene3D" id="3.40.50.1820">
    <property type="entry name" value="alpha/beta hydrolase"/>
    <property type="match status" value="1"/>
</dbReference>
<dbReference type="PANTHER" id="PTHR10039">
    <property type="entry name" value="AMELOGENIN"/>
    <property type="match status" value="1"/>
</dbReference>
<dbReference type="InterPro" id="IPR027417">
    <property type="entry name" value="P-loop_NTPase"/>
</dbReference>
<reference evidence="3" key="1">
    <citation type="submission" date="2021-03" db="EMBL/GenBank/DDBJ databases">
        <title>Revisited historic fungal species revealed as producer of novel bioactive compounds through whole genome sequencing and comparative genomics.</title>
        <authorList>
            <person name="Vignolle G.A."/>
            <person name="Hochenegger N."/>
            <person name="Mach R.L."/>
            <person name="Mach-Aigner A.R."/>
            <person name="Javad Rahimi M."/>
            <person name="Salim K.A."/>
            <person name="Chan C.M."/>
            <person name="Lim L.B.L."/>
            <person name="Cai F."/>
            <person name="Druzhinina I.S."/>
            <person name="U'Ren J.M."/>
            <person name="Derntl C."/>
        </authorList>
    </citation>
    <scope>NUCLEOTIDE SEQUENCE</scope>
    <source>
        <strain evidence="3">TUCIM 5799</strain>
    </source>
</reference>
<dbReference type="InterPro" id="IPR056693">
    <property type="entry name" value="DUF7791"/>
</dbReference>
<name>A0A9Q0AJC0_9PEZI</name>
<evidence type="ECO:0000313" key="4">
    <source>
        <dbReference type="Proteomes" id="UP000829685"/>
    </source>
</evidence>
<dbReference type="AlphaFoldDB" id="A0A9Q0AJC0"/>
<dbReference type="InterPro" id="IPR007111">
    <property type="entry name" value="NACHT_NTPase"/>
</dbReference>
<dbReference type="Proteomes" id="UP000829685">
    <property type="component" value="Unassembled WGS sequence"/>
</dbReference>
<dbReference type="SUPFAM" id="SSF53474">
    <property type="entry name" value="alpha/beta-Hydrolases"/>
    <property type="match status" value="1"/>
</dbReference>
<keyword evidence="1" id="KW-0677">Repeat</keyword>
<gene>
    <name evidence="3" type="ORF">JX265_009363</name>
</gene>
<protein>
    <recommendedName>
        <fullName evidence="2">NACHT domain-containing protein</fullName>
    </recommendedName>
</protein>
<dbReference type="PANTHER" id="PTHR10039:SF5">
    <property type="entry name" value="NACHT DOMAIN-CONTAINING PROTEIN"/>
    <property type="match status" value="1"/>
</dbReference>
<organism evidence="3 4">
    <name type="scientific">Neoarthrinium moseri</name>
    <dbReference type="NCBI Taxonomy" id="1658444"/>
    <lineage>
        <taxon>Eukaryota</taxon>
        <taxon>Fungi</taxon>
        <taxon>Dikarya</taxon>
        <taxon>Ascomycota</taxon>
        <taxon>Pezizomycotina</taxon>
        <taxon>Sordariomycetes</taxon>
        <taxon>Xylariomycetidae</taxon>
        <taxon>Amphisphaeriales</taxon>
        <taxon>Apiosporaceae</taxon>
        <taxon>Neoarthrinium</taxon>
    </lineage>
</organism>
<proteinExistence type="predicted"/>